<dbReference type="InterPro" id="IPR029039">
    <property type="entry name" value="Flavoprotein-like_sf"/>
</dbReference>
<keyword evidence="6 8" id="KW-0288">FMN</keyword>
<feature type="domain" description="Flavodoxin-like" evidence="9">
    <location>
        <begin position="14"/>
        <end position="156"/>
    </location>
</feature>
<dbReference type="Gene3D" id="3.40.50.360">
    <property type="match status" value="1"/>
</dbReference>
<proteinExistence type="inferred from homology"/>
<reference evidence="10 11" key="1">
    <citation type="submission" date="2016-02" db="EMBL/GenBank/DDBJ databases">
        <authorList>
            <consortium name="Pathogen Informatics"/>
        </authorList>
    </citation>
    <scope>NUCLEOTIDE SEQUENCE [LARGE SCALE GENOMIC DNA]</scope>
    <source>
        <strain evidence="10 11">LSS59</strain>
    </source>
</reference>
<dbReference type="EMBL" id="FIHG01000005">
    <property type="protein sequence ID" value="CYU95392.1"/>
    <property type="molecule type" value="Genomic_DNA"/>
</dbReference>
<dbReference type="PROSITE" id="PS50902">
    <property type="entry name" value="FLAVODOXIN_LIKE"/>
    <property type="match status" value="1"/>
</dbReference>
<dbReference type="Proteomes" id="UP000073200">
    <property type="component" value="Unassembled WGS sequence"/>
</dbReference>
<evidence type="ECO:0000259" key="9">
    <source>
        <dbReference type="PROSITE" id="PS50902"/>
    </source>
</evidence>
<accession>A0A0Z8GAT6</accession>
<evidence type="ECO:0000256" key="2">
    <source>
        <dbReference type="ARBA" id="ARBA00003297"/>
    </source>
</evidence>
<sequence length="163" mass="17693">MELLCNLEEIMALAKIVYASMTGNTEEIADIVASKLEELGLEVQVHECTTIETEEILDADLIVVASYTYSYGGDGELPDEIVDFYADLADLDLTGKVYGVCGSGDTFYDDFCSAVDDFDVMLSSRGATKGAENVKVDLAAEDEDIVNLEQFATDLVAKLDTMN</sequence>
<dbReference type="Pfam" id="PF00258">
    <property type="entry name" value="Flavodoxin_1"/>
    <property type="match status" value="1"/>
</dbReference>
<organism evidence="10 11">
    <name type="scientific">Streptococcus suis</name>
    <dbReference type="NCBI Taxonomy" id="1307"/>
    <lineage>
        <taxon>Bacteria</taxon>
        <taxon>Bacillati</taxon>
        <taxon>Bacillota</taxon>
        <taxon>Bacilli</taxon>
        <taxon>Lactobacillales</taxon>
        <taxon>Streptococcaceae</taxon>
        <taxon>Streptococcus</taxon>
    </lineage>
</organism>
<evidence type="ECO:0000256" key="3">
    <source>
        <dbReference type="ARBA" id="ARBA00005267"/>
    </source>
</evidence>
<protein>
    <recommendedName>
        <fullName evidence="8">Flavodoxin</fullName>
    </recommendedName>
</protein>
<dbReference type="GO" id="GO:0016651">
    <property type="term" value="F:oxidoreductase activity, acting on NAD(P)H"/>
    <property type="evidence" value="ECO:0007669"/>
    <property type="project" value="UniProtKB-ARBA"/>
</dbReference>
<evidence type="ECO:0000256" key="5">
    <source>
        <dbReference type="ARBA" id="ARBA00022630"/>
    </source>
</evidence>
<dbReference type="GO" id="GO:0010181">
    <property type="term" value="F:FMN binding"/>
    <property type="evidence" value="ECO:0007669"/>
    <property type="project" value="UniProtKB-UniRule"/>
</dbReference>
<comment type="function">
    <text evidence="2 8">Low-potential electron donor to a number of redox enzymes.</text>
</comment>
<name>A0A0Z8GAT6_STRSU</name>
<dbReference type="PANTHER" id="PTHR42809">
    <property type="entry name" value="FLAVODOXIN 2"/>
    <property type="match status" value="1"/>
</dbReference>
<evidence type="ECO:0000256" key="8">
    <source>
        <dbReference type="RuleBase" id="RU367037"/>
    </source>
</evidence>
<dbReference type="NCBIfam" id="NF005587">
    <property type="entry name" value="PRK07308.1"/>
    <property type="match status" value="1"/>
</dbReference>
<evidence type="ECO:0000256" key="4">
    <source>
        <dbReference type="ARBA" id="ARBA00022448"/>
    </source>
</evidence>
<dbReference type="InterPro" id="IPR050619">
    <property type="entry name" value="Flavodoxin"/>
</dbReference>
<keyword evidence="7 8" id="KW-0249">Electron transport</keyword>
<dbReference type="AlphaFoldDB" id="A0A0Z8GAT6"/>
<dbReference type="SUPFAM" id="SSF52218">
    <property type="entry name" value="Flavoproteins"/>
    <property type="match status" value="1"/>
</dbReference>
<dbReference type="InterPro" id="IPR001226">
    <property type="entry name" value="Flavodoxin_CS"/>
</dbReference>
<dbReference type="InterPro" id="IPR010087">
    <property type="entry name" value="Flav_short"/>
</dbReference>
<keyword evidence="5 8" id="KW-0285">Flavoprotein</keyword>
<keyword evidence="4 8" id="KW-0813">Transport</keyword>
<evidence type="ECO:0000313" key="10">
    <source>
        <dbReference type="EMBL" id="CYU95392.1"/>
    </source>
</evidence>
<gene>
    <name evidence="10" type="primary">mioC</name>
    <name evidence="10" type="ORF">ERS132421_01175</name>
</gene>
<dbReference type="PANTHER" id="PTHR42809:SF1">
    <property type="entry name" value="FLAVODOXIN 1"/>
    <property type="match status" value="1"/>
</dbReference>
<evidence type="ECO:0000313" key="11">
    <source>
        <dbReference type="Proteomes" id="UP000073200"/>
    </source>
</evidence>
<evidence type="ECO:0000256" key="7">
    <source>
        <dbReference type="ARBA" id="ARBA00022982"/>
    </source>
</evidence>
<comment type="cofactor">
    <cofactor evidence="1 8">
        <name>FMN</name>
        <dbReference type="ChEBI" id="CHEBI:58210"/>
    </cofactor>
</comment>
<comment type="similarity">
    <text evidence="3 8">Belongs to the flavodoxin family.</text>
</comment>
<dbReference type="NCBIfam" id="TIGR01753">
    <property type="entry name" value="flav_short"/>
    <property type="match status" value="1"/>
</dbReference>
<dbReference type="InterPro" id="IPR008254">
    <property type="entry name" value="Flavodoxin/NO_synth"/>
</dbReference>
<dbReference type="NCBIfam" id="NF005216">
    <property type="entry name" value="PRK06703.1"/>
    <property type="match status" value="1"/>
</dbReference>
<evidence type="ECO:0000256" key="6">
    <source>
        <dbReference type="ARBA" id="ARBA00022643"/>
    </source>
</evidence>
<dbReference type="PROSITE" id="PS00201">
    <property type="entry name" value="FLAVODOXIN"/>
    <property type="match status" value="1"/>
</dbReference>
<dbReference type="GO" id="GO:0009055">
    <property type="term" value="F:electron transfer activity"/>
    <property type="evidence" value="ECO:0007669"/>
    <property type="project" value="UniProtKB-UniRule"/>
</dbReference>
<evidence type="ECO:0000256" key="1">
    <source>
        <dbReference type="ARBA" id="ARBA00001917"/>
    </source>
</evidence>